<dbReference type="Proteomes" id="UP000887222">
    <property type="component" value="Unassembled WGS sequence"/>
</dbReference>
<evidence type="ECO:0000259" key="2">
    <source>
        <dbReference type="PROSITE" id="PS50933"/>
    </source>
</evidence>
<proteinExistence type="predicted"/>
<feature type="domain" description="CHRD" evidence="2">
    <location>
        <begin position="31"/>
        <end position="149"/>
    </location>
</feature>
<comment type="caution">
    <text evidence="3">The sequence shown here is derived from an EMBL/GenBank/DDBJ whole genome shotgun (WGS) entry which is preliminary data.</text>
</comment>
<keyword evidence="4" id="KW-1185">Reference proteome</keyword>
<reference evidence="3 4" key="1">
    <citation type="journal article" date="2022" name="Int. J. Syst. Evol. Microbiol.">
        <title>Noviherbaspirillum aridicola sp. nov., isolated from an arid soil in Pakistan.</title>
        <authorList>
            <person name="Khan I.U."/>
            <person name="Saqib M."/>
            <person name="Amin A."/>
            <person name="Hussain F."/>
            <person name="Li L."/>
            <person name="Liu Y.H."/>
            <person name="Fang B.Z."/>
            <person name="Ahmed I."/>
            <person name="Li W.J."/>
        </authorList>
    </citation>
    <scope>NUCLEOTIDE SEQUENCE [LARGE SCALE GENOMIC DNA]</scope>
    <source>
        <strain evidence="3 4">NCCP-691</strain>
    </source>
</reference>
<protein>
    <recommendedName>
        <fullName evidence="2">CHRD domain-containing protein</fullName>
    </recommendedName>
</protein>
<name>A0ABQ4Q509_9BURK</name>
<dbReference type="InterPro" id="IPR010895">
    <property type="entry name" value="CHRD"/>
</dbReference>
<evidence type="ECO:0000313" key="4">
    <source>
        <dbReference type="Proteomes" id="UP000887222"/>
    </source>
</evidence>
<dbReference type="Pfam" id="PF07452">
    <property type="entry name" value="CHRD"/>
    <property type="match status" value="1"/>
</dbReference>
<dbReference type="EMBL" id="BPMK01000009">
    <property type="protein sequence ID" value="GIZ52274.1"/>
    <property type="molecule type" value="Genomic_DNA"/>
</dbReference>
<dbReference type="SMART" id="SM00754">
    <property type="entry name" value="CHRD"/>
    <property type="match status" value="1"/>
</dbReference>
<dbReference type="PROSITE" id="PS51257">
    <property type="entry name" value="PROKAR_LIPOPROTEIN"/>
    <property type="match status" value="1"/>
</dbReference>
<feature type="chain" id="PRO_5045242529" description="CHRD domain-containing protein" evidence="1">
    <location>
        <begin position="23"/>
        <end position="198"/>
    </location>
</feature>
<feature type="signal peptide" evidence="1">
    <location>
        <begin position="1"/>
        <end position="22"/>
    </location>
</feature>
<evidence type="ECO:0000256" key="1">
    <source>
        <dbReference type="SAM" id="SignalP"/>
    </source>
</evidence>
<keyword evidence="1" id="KW-0732">Signal</keyword>
<organism evidence="3 4">
    <name type="scientific">Noviherbaspirillum aridicola</name>
    <dbReference type="NCBI Taxonomy" id="2849687"/>
    <lineage>
        <taxon>Bacteria</taxon>
        <taxon>Pseudomonadati</taxon>
        <taxon>Pseudomonadota</taxon>
        <taxon>Betaproteobacteria</taxon>
        <taxon>Burkholderiales</taxon>
        <taxon>Oxalobacteraceae</taxon>
        <taxon>Noviherbaspirillum</taxon>
    </lineage>
</organism>
<sequence>MIMRSLFQRLLALLCAALLVSACGGGHDDEVPLVRSTILSGEEIIPRNISTALASGTVTLAWDDNVLLASVFVSDVIPTAVHLHHAPPDSIGLTVLELQRVGTSAVWQGSAPLTDEQIRALRFGNFYLDVHTLAYPSGELRGQLFDAFPPQEHVSALQQLASQSPLLSEQLRQLEDYEDWWHDDHSGVGIGLGLAFGF</sequence>
<accession>A0ABQ4Q509</accession>
<evidence type="ECO:0000313" key="3">
    <source>
        <dbReference type="EMBL" id="GIZ52274.1"/>
    </source>
</evidence>
<gene>
    <name evidence="3" type="ORF">NCCP691_22880</name>
</gene>
<dbReference type="PROSITE" id="PS50933">
    <property type="entry name" value="CHRD"/>
    <property type="match status" value="1"/>
</dbReference>